<dbReference type="InterPro" id="IPR008286">
    <property type="entry name" value="Prn/Lys/Arg_de-COase_C"/>
</dbReference>
<evidence type="ECO:0000256" key="2">
    <source>
        <dbReference type="ARBA" id="ARBA00022793"/>
    </source>
</evidence>
<dbReference type="Gene3D" id="3.90.100.10">
    <property type="entry name" value="Orn/Lys/Arg decarboxylase, C-terminal domain"/>
    <property type="match status" value="1"/>
</dbReference>
<feature type="domain" description="Orn/Lys/Arg decarboxylases family 1 pyridoxal-P attachment site" evidence="5">
    <location>
        <begin position="392"/>
        <end position="406"/>
    </location>
</feature>
<comment type="similarity">
    <text evidence="1">Belongs to the Orn/Lys/Arg decarboxylase class-I family.</text>
</comment>
<evidence type="ECO:0000313" key="7">
    <source>
        <dbReference type="Proteomes" id="UP000776983"/>
    </source>
</evidence>
<keyword evidence="7" id="KW-1185">Reference proteome</keyword>
<sequence>MKFRFPIVIIDEDYRSENASGLGIRALAAAIENEGVEVLGVTSYGDLSSFAQQQSRASAFILSIDDEEFDVDSPQDVANAIKNLRAFIGELRFRNAEIPIYLYGETRTSQHIPNDILRELHGFIHMFEDTPEFVARHIIREARAYLDGLAPPFFRELVKYALDGSYSWHCPGHSGGVAFLKSPVGQMFHQFFGENMLRADVCNAVDELGQLLDHTGPVAESEINAARIFNADHCFFVTNGTSTSNKIVWHANVAVDDVVVVDRNCHKSILHAITMTGAIPVFLKPTRNHLGIIGPIPKEEFDPENIRRKIEAHPFVARMRDKKPRILTITQSTYDGVSYNAEVIKDMLGTEIDTLHFDEAWIPHAPFHEFYRSMHAIGKDCPRPKDAMVFATHSIHKLLAGLSQASQITVQEPENRKLDRSVFNEAYLMHTSTSPQYSIIASCDVAAAMMEPPGGTALVEESISEAMDFRRAMRKVESEFGKDDWWFKVWGPDHLPEEGIGFREDWVLEAGDAWHGFGDLAPDFNMLDPIKATIVTPGLDISGTFADTGIPAALVSKYLAEHGVVIEKTGLYSFFILFTIGITKGRWNTLLTALQQFKDDYDRNQPMWRILPDFCKEHRRYERMGLRDLCQQIHEAYRQHDLARLTTEVYVSDMVPALKPSDAYARMAHREIERVPVDDLEGRVTGVLLTPYPPGIPLLIPGERFNARIVHYLQFAREFNQRFPGFETYVHGLSEDHENIGPDGLPFYYVDCIRED</sequence>
<accession>A0ABS8CCU7</accession>
<dbReference type="Gene3D" id="3.40.640.10">
    <property type="entry name" value="Type I PLP-dependent aspartate aminotransferase-like (Major domain)"/>
    <property type="match status" value="1"/>
</dbReference>
<gene>
    <name evidence="6" type="ORF">H0484_08785</name>
</gene>
<evidence type="ECO:0000313" key="6">
    <source>
        <dbReference type="EMBL" id="MCB5363843.1"/>
    </source>
</evidence>
<dbReference type="PANTHER" id="PTHR45229:SF3">
    <property type="entry name" value="BIODEGRADATIVE ARGININE DECARBOXYLASE"/>
    <property type="match status" value="1"/>
</dbReference>
<name>A0ABS8CCU7_9BURK</name>
<dbReference type="InterPro" id="IPR036633">
    <property type="entry name" value="Prn/Lys/Arg_de-COase_C_sf"/>
</dbReference>
<dbReference type="InterPro" id="IPR015421">
    <property type="entry name" value="PyrdxlP-dep_Trfase_major"/>
</dbReference>
<dbReference type="Pfam" id="PF01276">
    <property type="entry name" value="OKR_DC_1"/>
    <property type="match status" value="1"/>
</dbReference>
<keyword evidence="2" id="KW-0210">Decarboxylase</keyword>
<evidence type="ECO:0000259" key="5">
    <source>
        <dbReference type="PROSITE" id="PS00703"/>
    </source>
</evidence>
<dbReference type="InterPro" id="IPR011193">
    <property type="entry name" value="Orn/lys/arg_de-COase"/>
</dbReference>
<dbReference type="SUPFAM" id="SSF55904">
    <property type="entry name" value="Ornithine decarboxylase C-terminal domain"/>
    <property type="match status" value="1"/>
</dbReference>
<dbReference type="InterPro" id="IPR015424">
    <property type="entry name" value="PyrdxlP-dep_Trfase"/>
</dbReference>
<dbReference type="PROSITE" id="PS00703">
    <property type="entry name" value="OKR_DC_1"/>
    <property type="match status" value="1"/>
</dbReference>
<dbReference type="Pfam" id="PF03711">
    <property type="entry name" value="OKR_DC_1_C"/>
    <property type="match status" value="1"/>
</dbReference>
<dbReference type="InterPro" id="IPR000310">
    <property type="entry name" value="Orn/Lys/Arg_deCO2ase_major_dom"/>
</dbReference>
<evidence type="ECO:0000256" key="1">
    <source>
        <dbReference type="ARBA" id="ARBA00010671"/>
    </source>
</evidence>
<dbReference type="EMBL" id="JACDXW010000004">
    <property type="protein sequence ID" value="MCB5363843.1"/>
    <property type="molecule type" value="Genomic_DNA"/>
</dbReference>
<evidence type="ECO:0000256" key="3">
    <source>
        <dbReference type="ARBA" id="ARBA00022898"/>
    </source>
</evidence>
<dbReference type="Proteomes" id="UP000776983">
    <property type="component" value="Unassembled WGS sequence"/>
</dbReference>
<evidence type="ECO:0000256" key="4">
    <source>
        <dbReference type="ARBA" id="ARBA00023239"/>
    </source>
</evidence>
<dbReference type="Gene3D" id="3.90.1150.10">
    <property type="entry name" value="Aspartate Aminotransferase, domain 1"/>
    <property type="match status" value="1"/>
</dbReference>
<dbReference type="Gene3D" id="3.40.50.2300">
    <property type="match status" value="1"/>
</dbReference>
<dbReference type="InterPro" id="IPR015422">
    <property type="entry name" value="PyrdxlP-dep_Trfase_small"/>
</dbReference>
<dbReference type="SUPFAM" id="SSF53383">
    <property type="entry name" value="PLP-dependent transferases"/>
    <property type="match status" value="1"/>
</dbReference>
<keyword evidence="3" id="KW-0663">Pyridoxal phosphate</keyword>
<dbReference type="PANTHER" id="PTHR45229">
    <property type="entry name" value="CONSTITUTIVE ORNITHINE DECARBOXYLASE"/>
    <property type="match status" value="1"/>
</dbReference>
<dbReference type="RefSeq" id="WP_226954213.1">
    <property type="nucleotide sequence ID" value="NZ_JACDXW010000004.1"/>
</dbReference>
<comment type="caution">
    <text evidence="6">The sequence shown here is derived from an EMBL/GenBank/DDBJ whole genome shotgun (WGS) entry which is preliminary data.</text>
</comment>
<dbReference type="Pfam" id="PF03709">
    <property type="entry name" value="OKR_DC_1_N"/>
    <property type="match status" value="1"/>
</dbReference>
<keyword evidence="4" id="KW-0456">Lyase</keyword>
<proteinExistence type="inferred from homology"/>
<dbReference type="InterPro" id="IPR005308">
    <property type="entry name" value="OKR_de-COase_N"/>
</dbReference>
<organism evidence="6 7">
    <name type="scientific">Mesopusillimonas faecipullorum</name>
    <dbReference type="NCBI Taxonomy" id="2755040"/>
    <lineage>
        <taxon>Bacteria</taxon>
        <taxon>Pseudomonadati</taxon>
        <taxon>Pseudomonadota</taxon>
        <taxon>Betaproteobacteria</taxon>
        <taxon>Burkholderiales</taxon>
        <taxon>Alcaligenaceae</taxon>
        <taxon>Mesopusillimonas</taxon>
    </lineage>
</organism>
<reference evidence="6 7" key="1">
    <citation type="submission" date="2020-07" db="EMBL/GenBank/DDBJ databases">
        <title>Pusillimonas sp. nov., isolated from poultry manure in Taiwan.</title>
        <authorList>
            <person name="Lin S.-Y."/>
            <person name="Tang Y.-S."/>
            <person name="Young C.-C."/>
        </authorList>
    </citation>
    <scope>NUCLEOTIDE SEQUENCE [LARGE SCALE GENOMIC DNA]</scope>
    <source>
        <strain evidence="6 7">CC-YST705</strain>
    </source>
</reference>
<protein>
    <submittedName>
        <fullName evidence="6">Arginine/lysine/ornithine decarboxylase</fullName>
    </submittedName>
</protein>
<dbReference type="PIRSF" id="PIRSF009393">
    <property type="entry name" value="Orn_decarb"/>
    <property type="match status" value="1"/>
</dbReference>